<accession>A0ABQ8TTB6</accession>
<protein>
    <submittedName>
        <fullName evidence="1">Uncharacterized protein</fullName>
    </submittedName>
</protein>
<organism evidence="1 2">
    <name type="scientific">Periplaneta americana</name>
    <name type="common">American cockroach</name>
    <name type="synonym">Blatta americana</name>
    <dbReference type="NCBI Taxonomy" id="6978"/>
    <lineage>
        <taxon>Eukaryota</taxon>
        <taxon>Metazoa</taxon>
        <taxon>Ecdysozoa</taxon>
        <taxon>Arthropoda</taxon>
        <taxon>Hexapoda</taxon>
        <taxon>Insecta</taxon>
        <taxon>Pterygota</taxon>
        <taxon>Neoptera</taxon>
        <taxon>Polyneoptera</taxon>
        <taxon>Dictyoptera</taxon>
        <taxon>Blattodea</taxon>
        <taxon>Blattoidea</taxon>
        <taxon>Blattidae</taxon>
        <taxon>Blattinae</taxon>
        <taxon>Periplaneta</taxon>
    </lineage>
</organism>
<keyword evidence="2" id="KW-1185">Reference proteome</keyword>
<evidence type="ECO:0000313" key="2">
    <source>
        <dbReference type="Proteomes" id="UP001148838"/>
    </source>
</evidence>
<dbReference type="EMBL" id="JAJSOF020000003">
    <property type="protein sequence ID" value="KAJ4449935.1"/>
    <property type="molecule type" value="Genomic_DNA"/>
</dbReference>
<dbReference type="Proteomes" id="UP001148838">
    <property type="component" value="Unassembled WGS sequence"/>
</dbReference>
<sequence length="424" mass="49766">MQRKILGITLRDRMTNETLQRLTNTTDVAERATATNWTWEGDMWRDQKRWIHAVTMWNPYVGKRGQGILRFRWSDMFAREAGKQWSRTAKNRVLWKELGKIKKIHYTLYQMSLEQTITRVSMHLIFSLSSHWLASHYLAESVVDTSACISWLRDGIQRRVHYYSSIASSICAVYEQTTAVQLVTDARRPRHTFPYRNGTNLLILNAKQSTISSAVIAERGQVSDLPSFSTDWRRDPTECRGSNKLRAHQLIRKMTHKLEENCVISGKRKRNEINYRRNVNKKNKLKALERVKYHWEVCSSPYDGEQCGYWRPEYYKKTTCSLDTLRKKGKDKNIFSSAQFSEFVYSKDDPGYVTASLFIGSEMRKHRFCMKSPGSGRIVMPTQKHTIGKFPLIRKKTWRRIESEAIHSIGTNFLLRRYPELATW</sequence>
<comment type="caution">
    <text evidence="1">The sequence shown here is derived from an EMBL/GenBank/DDBJ whole genome shotgun (WGS) entry which is preliminary data.</text>
</comment>
<name>A0ABQ8TTB6_PERAM</name>
<reference evidence="1 2" key="1">
    <citation type="journal article" date="2022" name="Allergy">
        <title>Genome assembly and annotation of Periplaneta americana reveal a comprehensive cockroach allergen profile.</title>
        <authorList>
            <person name="Wang L."/>
            <person name="Xiong Q."/>
            <person name="Saelim N."/>
            <person name="Wang L."/>
            <person name="Nong W."/>
            <person name="Wan A.T."/>
            <person name="Shi M."/>
            <person name="Liu X."/>
            <person name="Cao Q."/>
            <person name="Hui J.H.L."/>
            <person name="Sookrung N."/>
            <person name="Leung T.F."/>
            <person name="Tungtrongchitr A."/>
            <person name="Tsui S.K.W."/>
        </authorList>
    </citation>
    <scope>NUCLEOTIDE SEQUENCE [LARGE SCALE GENOMIC DNA]</scope>
    <source>
        <strain evidence="1">PWHHKU_190912</strain>
    </source>
</reference>
<proteinExistence type="predicted"/>
<evidence type="ECO:0000313" key="1">
    <source>
        <dbReference type="EMBL" id="KAJ4449935.1"/>
    </source>
</evidence>
<gene>
    <name evidence="1" type="ORF">ANN_01342</name>
</gene>